<proteinExistence type="predicted"/>
<organism evidence="1 2">
    <name type="scientific">Candidatus Magnetominusculus xianensis</name>
    <dbReference type="NCBI Taxonomy" id="1748249"/>
    <lineage>
        <taxon>Bacteria</taxon>
        <taxon>Pseudomonadati</taxon>
        <taxon>Nitrospirota</taxon>
        <taxon>Nitrospiria</taxon>
        <taxon>Nitrospirales</taxon>
        <taxon>Nitrospiraceae</taxon>
        <taxon>Candidatus Magnetominusculus</taxon>
    </lineage>
</organism>
<keyword evidence="2" id="KW-1185">Reference proteome</keyword>
<evidence type="ECO:0000313" key="2">
    <source>
        <dbReference type="Proteomes" id="UP000060487"/>
    </source>
</evidence>
<accession>A0ABR5SJW6</accession>
<evidence type="ECO:0008006" key="3">
    <source>
        <dbReference type="Google" id="ProtNLM"/>
    </source>
</evidence>
<gene>
    <name evidence="1" type="ORF">ASN18_0048</name>
</gene>
<dbReference type="EMBL" id="LNQR01000001">
    <property type="protein sequence ID" value="KWT95120.1"/>
    <property type="molecule type" value="Genomic_DNA"/>
</dbReference>
<sequence>MAKKITPTNGTAASATEQMALQIDELYGKFKIIENFVSDVMPGMEKAMKEINETINDLRIKFERDETLQLLKSIGDNIPTFVELLKVMKAVKGFADDLSPASDKVMKELTPAINTLRYAYEKDETMELLQKTGENIPTLIKLLDFLAYFDKSGDLDFTLKTAFAKETEYMIRGMEKCAVRTMQQLIEKPLKPGLKNIFSSLKDPEVQKGFILMTTFARNMPQCMLETIEESEITKK</sequence>
<name>A0ABR5SJW6_9BACT</name>
<dbReference type="RefSeq" id="WP_085050586.1">
    <property type="nucleotide sequence ID" value="NZ_LNQR01000001.1"/>
</dbReference>
<evidence type="ECO:0000313" key="1">
    <source>
        <dbReference type="EMBL" id="KWT95120.1"/>
    </source>
</evidence>
<reference evidence="1 2" key="1">
    <citation type="submission" date="2015-11" db="EMBL/GenBank/DDBJ databases">
        <authorList>
            <person name="Lin W."/>
        </authorList>
    </citation>
    <scope>NUCLEOTIDE SEQUENCE [LARGE SCALE GENOMIC DNA]</scope>
    <source>
        <strain evidence="1 2">HCH-1</strain>
    </source>
</reference>
<comment type="caution">
    <text evidence="1">The sequence shown here is derived from an EMBL/GenBank/DDBJ whole genome shotgun (WGS) entry which is preliminary data.</text>
</comment>
<protein>
    <recommendedName>
        <fullName evidence="3">Protein containing DUF1641</fullName>
    </recommendedName>
</protein>
<dbReference type="InterPro" id="IPR012440">
    <property type="entry name" value="DUF1641"/>
</dbReference>
<dbReference type="Proteomes" id="UP000060487">
    <property type="component" value="Unassembled WGS sequence"/>
</dbReference>
<dbReference type="Pfam" id="PF07849">
    <property type="entry name" value="DUF1641"/>
    <property type="match status" value="1"/>
</dbReference>